<dbReference type="PATRIC" id="fig|1440762.4.peg.3312"/>
<accession>A0A0G9HCK6</accession>
<dbReference type="EMBL" id="JPLA01000006">
    <property type="protein sequence ID" value="KLD65437.1"/>
    <property type="molecule type" value="Genomic_DNA"/>
</dbReference>
<dbReference type="RefSeq" id="WP_046970323.1">
    <property type="nucleotide sequence ID" value="NZ_JPLA01000006.1"/>
</dbReference>
<reference evidence="1 2" key="1">
    <citation type="journal article" date="2015" name="Antonie Van Leeuwenhoek">
        <title>A phylogenomic and molecular marker based taxonomic framework for the order Xanthomonadales: proposal to transfer the families Algiphilaceae and Solimonadaceae to the order Nevskiales ord. nov. and to create a new family within the order Xanthomonadales, the family Rhodanobacteraceae fam. nov., containing the genus Rhodanobacter and its closest relatives.</title>
        <authorList>
            <person name="Naushad S."/>
            <person name="Adeolu M."/>
            <person name="Wong S."/>
            <person name="Sohail M."/>
            <person name="Schellhorn H.E."/>
            <person name="Gupta R.S."/>
        </authorList>
    </citation>
    <scope>NUCLEOTIDE SEQUENCE [LARGE SCALE GENOMIC DNA]</scope>
    <source>
        <strain evidence="1 2">DSM 16301</strain>
    </source>
</reference>
<proteinExistence type="predicted"/>
<evidence type="ECO:0000313" key="1">
    <source>
        <dbReference type="EMBL" id="KLD65437.1"/>
    </source>
</evidence>
<sequence>MIADSNGTWRNGFALQSVATKQIALSEIWTERGSAELALEALHTRLPHRGPHIIVPVSVQVLAAGARA</sequence>
<dbReference type="Proteomes" id="UP000035481">
    <property type="component" value="Unassembled WGS sequence"/>
</dbReference>
<dbReference type="STRING" id="1440762.Y882_02655"/>
<name>A0A0G9HCK6_9GAMM</name>
<protein>
    <submittedName>
        <fullName evidence="1">Uncharacterized protein</fullName>
    </submittedName>
</protein>
<organism evidence="1 2">
    <name type="scientific">Dyella japonica DSM 16301</name>
    <dbReference type="NCBI Taxonomy" id="1440762"/>
    <lineage>
        <taxon>Bacteria</taxon>
        <taxon>Pseudomonadati</taxon>
        <taxon>Pseudomonadota</taxon>
        <taxon>Gammaproteobacteria</taxon>
        <taxon>Lysobacterales</taxon>
        <taxon>Rhodanobacteraceae</taxon>
        <taxon>Dyella</taxon>
    </lineage>
</organism>
<gene>
    <name evidence="1" type="ORF">Y882_02655</name>
</gene>
<comment type="caution">
    <text evidence="1">The sequence shown here is derived from an EMBL/GenBank/DDBJ whole genome shotgun (WGS) entry which is preliminary data.</text>
</comment>
<evidence type="ECO:0000313" key="2">
    <source>
        <dbReference type="Proteomes" id="UP000035481"/>
    </source>
</evidence>
<dbReference type="AlphaFoldDB" id="A0A0G9HCK6"/>